<keyword evidence="5" id="KW-0808">Transferase</keyword>
<dbReference type="PANTHER" id="PTHR45436:SF15">
    <property type="entry name" value="SENSOR HISTIDINE KINASE CUSS"/>
    <property type="match status" value="1"/>
</dbReference>
<feature type="domain" description="HAMP" evidence="13">
    <location>
        <begin position="204"/>
        <end position="256"/>
    </location>
</feature>
<evidence type="ECO:0000256" key="1">
    <source>
        <dbReference type="ARBA" id="ARBA00000085"/>
    </source>
</evidence>
<dbReference type="PROSITE" id="PS50885">
    <property type="entry name" value="HAMP"/>
    <property type="match status" value="1"/>
</dbReference>
<reference evidence="14 15" key="1">
    <citation type="submission" date="2017-07" db="EMBL/GenBank/DDBJ databases">
        <title>Acidovorax KNDSW TSA 6 genome sequence and assembly.</title>
        <authorList>
            <person name="Mayilraj S."/>
        </authorList>
    </citation>
    <scope>NUCLEOTIDE SEQUENCE [LARGE SCALE GENOMIC DNA]</scope>
    <source>
        <strain evidence="14 15">KNDSW-TSA6</strain>
    </source>
</reference>
<dbReference type="CDD" id="cd00075">
    <property type="entry name" value="HATPase"/>
    <property type="match status" value="1"/>
</dbReference>
<keyword evidence="15" id="KW-1185">Reference proteome</keyword>
<organism evidence="14 15">
    <name type="scientific">Acidovorax kalamii</name>
    <dbReference type="NCBI Taxonomy" id="2004485"/>
    <lineage>
        <taxon>Bacteria</taxon>
        <taxon>Pseudomonadati</taxon>
        <taxon>Pseudomonadota</taxon>
        <taxon>Betaproteobacteria</taxon>
        <taxon>Burkholderiales</taxon>
        <taxon>Comamonadaceae</taxon>
        <taxon>Acidovorax</taxon>
    </lineage>
</organism>
<evidence type="ECO:0000256" key="5">
    <source>
        <dbReference type="ARBA" id="ARBA00022679"/>
    </source>
</evidence>
<evidence type="ECO:0000313" key="14">
    <source>
        <dbReference type="EMBL" id="OYD51808.1"/>
    </source>
</evidence>
<evidence type="ECO:0000256" key="11">
    <source>
        <dbReference type="SAM" id="Phobius"/>
    </source>
</evidence>
<dbReference type="Pfam" id="PF02518">
    <property type="entry name" value="HATPase_c"/>
    <property type="match status" value="1"/>
</dbReference>
<dbReference type="SUPFAM" id="SSF55874">
    <property type="entry name" value="ATPase domain of HSP90 chaperone/DNA topoisomerase II/histidine kinase"/>
    <property type="match status" value="1"/>
</dbReference>
<dbReference type="AlphaFoldDB" id="A0A235ERY5"/>
<dbReference type="CDD" id="cd00082">
    <property type="entry name" value="HisKA"/>
    <property type="match status" value="1"/>
</dbReference>
<accession>A0A235ERY5</accession>
<dbReference type="SMART" id="SM00388">
    <property type="entry name" value="HisKA"/>
    <property type="match status" value="1"/>
</dbReference>
<evidence type="ECO:0000259" key="13">
    <source>
        <dbReference type="PROSITE" id="PS50885"/>
    </source>
</evidence>
<evidence type="ECO:0000259" key="12">
    <source>
        <dbReference type="PROSITE" id="PS50109"/>
    </source>
</evidence>
<feature type="domain" description="Histidine kinase" evidence="12">
    <location>
        <begin position="264"/>
        <end position="484"/>
    </location>
</feature>
<evidence type="ECO:0000256" key="10">
    <source>
        <dbReference type="ARBA" id="ARBA00023136"/>
    </source>
</evidence>
<dbReference type="SUPFAM" id="SSF47384">
    <property type="entry name" value="Homodimeric domain of signal transducing histidine kinase"/>
    <property type="match status" value="1"/>
</dbReference>
<keyword evidence="9" id="KW-0902">Two-component regulatory system</keyword>
<dbReference type="GO" id="GO:0005886">
    <property type="term" value="C:plasma membrane"/>
    <property type="evidence" value="ECO:0007669"/>
    <property type="project" value="TreeGrafter"/>
</dbReference>
<dbReference type="OrthoDB" id="8554694at2"/>
<evidence type="ECO:0000256" key="4">
    <source>
        <dbReference type="ARBA" id="ARBA00022553"/>
    </source>
</evidence>
<dbReference type="InterPro" id="IPR050428">
    <property type="entry name" value="TCS_sensor_his_kinase"/>
</dbReference>
<feature type="transmembrane region" description="Helical" evidence="11">
    <location>
        <begin position="30"/>
        <end position="53"/>
    </location>
</feature>
<dbReference type="InterPro" id="IPR003661">
    <property type="entry name" value="HisK_dim/P_dom"/>
</dbReference>
<dbReference type="InterPro" id="IPR005467">
    <property type="entry name" value="His_kinase_dom"/>
</dbReference>
<dbReference type="PRINTS" id="PR00344">
    <property type="entry name" value="BCTRLSENSOR"/>
</dbReference>
<dbReference type="SMART" id="SM00387">
    <property type="entry name" value="HATPase_c"/>
    <property type="match status" value="1"/>
</dbReference>
<proteinExistence type="predicted"/>
<keyword evidence="4" id="KW-0597">Phosphoprotein</keyword>
<keyword evidence="10 11" id="KW-0472">Membrane</keyword>
<comment type="caution">
    <text evidence="14">The sequence shown here is derived from an EMBL/GenBank/DDBJ whole genome shotgun (WGS) entry which is preliminary data.</text>
</comment>
<keyword evidence="7" id="KW-0418">Kinase</keyword>
<dbReference type="RefSeq" id="WP_094286184.1">
    <property type="nucleotide sequence ID" value="NZ_NOIG01000003.1"/>
</dbReference>
<dbReference type="PROSITE" id="PS50109">
    <property type="entry name" value="HIS_KIN"/>
    <property type="match status" value="1"/>
</dbReference>
<gene>
    <name evidence="14" type="ORF">CBY09_02760</name>
</gene>
<comment type="catalytic activity">
    <reaction evidence="1">
        <text>ATP + protein L-histidine = ADP + protein N-phospho-L-histidine.</text>
        <dbReference type="EC" id="2.7.13.3"/>
    </reaction>
</comment>
<dbReference type="InterPro" id="IPR003594">
    <property type="entry name" value="HATPase_dom"/>
</dbReference>
<dbReference type="Proteomes" id="UP000215441">
    <property type="component" value="Unassembled WGS sequence"/>
</dbReference>
<dbReference type="InterPro" id="IPR004358">
    <property type="entry name" value="Sig_transdc_His_kin-like_C"/>
</dbReference>
<evidence type="ECO:0000256" key="6">
    <source>
        <dbReference type="ARBA" id="ARBA00022692"/>
    </source>
</evidence>
<evidence type="ECO:0000256" key="2">
    <source>
        <dbReference type="ARBA" id="ARBA00004141"/>
    </source>
</evidence>
<dbReference type="Pfam" id="PF00512">
    <property type="entry name" value="HisKA"/>
    <property type="match status" value="1"/>
</dbReference>
<dbReference type="Gene3D" id="1.10.287.130">
    <property type="match status" value="1"/>
</dbReference>
<name>A0A235ERY5_9BURK</name>
<evidence type="ECO:0000313" key="15">
    <source>
        <dbReference type="Proteomes" id="UP000215441"/>
    </source>
</evidence>
<dbReference type="InterPro" id="IPR036890">
    <property type="entry name" value="HATPase_C_sf"/>
</dbReference>
<keyword evidence="8 11" id="KW-1133">Transmembrane helix</keyword>
<evidence type="ECO:0000256" key="8">
    <source>
        <dbReference type="ARBA" id="ARBA00022989"/>
    </source>
</evidence>
<dbReference type="InterPro" id="IPR003660">
    <property type="entry name" value="HAMP_dom"/>
</dbReference>
<evidence type="ECO:0000256" key="3">
    <source>
        <dbReference type="ARBA" id="ARBA00012438"/>
    </source>
</evidence>
<dbReference type="EMBL" id="NOIG01000003">
    <property type="protein sequence ID" value="OYD51808.1"/>
    <property type="molecule type" value="Genomic_DNA"/>
</dbReference>
<dbReference type="PANTHER" id="PTHR45436">
    <property type="entry name" value="SENSOR HISTIDINE KINASE YKOH"/>
    <property type="match status" value="1"/>
</dbReference>
<dbReference type="Gene3D" id="3.30.565.10">
    <property type="entry name" value="Histidine kinase-like ATPase, C-terminal domain"/>
    <property type="match status" value="1"/>
</dbReference>
<protein>
    <recommendedName>
        <fullName evidence="3">histidine kinase</fullName>
        <ecNumber evidence="3">2.7.13.3</ecNumber>
    </recommendedName>
</protein>
<evidence type="ECO:0000256" key="7">
    <source>
        <dbReference type="ARBA" id="ARBA00022777"/>
    </source>
</evidence>
<dbReference type="GO" id="GO:0000155">
    <property type="term" value="F:phosphorelay sensor kinase activity"/>
    <property type="evidence" value="ECO:0007669"/>
    <property type="project" value="InterPro"/>
</dbReference>
<sequence length="501" mass="53195">MSAAAMHAARAATATAPGAPRPPSLIRRLIAWQALALVVAWLALASVMTWMALERNPEDIDTRLRETARILAEAAAGPEATLPARMLAAQGALLRITGRDLLGMAGLTHTRVLNTQGQVLYRSSEDVPWPDTATKATTETAPAPPGNPPWHLHTQAASDGSVVVQVAEPGALQLAALLPVLWLVLKSQLGVFLWHGLVVWVTVRSGLAPLRQLAQRISRRRASDLAPVQVDRLYAETAPVVHELNALLAHEAQRLEAERRFLADAAHELRTPLAAINAQAHQLLTEPDPAARADAAHALQQGITRASHLLTQLLTLARADAAAQPAAPAVHPTLDLADLLRNRVALLVPLARARRIELALNAPNHLHAQLDREGLCSVIDNLVDNAIRYGVAGGSVEVTLGTDDASTCGPIVLLVQDNGRGIAPEHRARVWERFYRVPGTSEAGTGLGLAIAQRVVQRMGGTLGFADGLGGRGVGLRCVLPREPLTAPGALPGTAAAEKYE</sequence>
<dbReference type="EC" id="2.7.13.3" evidence="3"/>
<dbReference type="InterPro" id="IPR036097">
    <property type="entry name" value="HisK_dim/P_sf"/>
</dbReference>
<keyword evidence="6 11" id="KW-0812">Transmembrane</keyword>
<evidence type="ECO:0000256" key="9">
    <source>
        <dbReference type="ARBA" id="ARBA00023012"/>
    </source>
</evidence>
<comment type="subcellular location">
    <subcellularLocation>
        <location evidence="2">Membrane</location>
        <topology evidence="2">Multi-pass membrane protein</topology>
    </subcellularLocation>
</comment>